<name>A0AAU1U6Y2_9ACTN</name>
<protein>
    <submittedName>
        <fullName evidence="5">AAA family ATPase</fullName>
    </submittedName>
</protein>
<dbReference type="InterPro" id="IPR003959">
    <property type="entry name" value="ATPase_AAA_core"/>
</dbReference>
<gene>
    <name evidence="5" type="ORF">OHU69_22975</name>
</gene>
<dbReference type="InterPro" id="IPR050130">
    <property type="entry name" value="ClpA_ClpB"/>
</dbReference>
<dbReference type="PRINTS" id="PR00300">
    <property type="entry name" value="CLPPROTEASEA"/>
</dbReference>
<dbReference type="Gene3D" id="3.40.50.300">
    <property type="entry name" value="P-loop containing nucleotide triphosphate hydrolases"/>
    <property type="match status" value="2"/>
</dbReference>
<dbReference type="Gene3D" id="1.10.8.60">
    <property type="match status" value="1"/>
</dbReference>
<accession>A0AAU1U6Y2</accession>
<dbReference type="PANTHER" id="PTHR11638:SF18">
    <property type="entry name" value="HEAT SHOCK PROTEIN 104"/>
    <property type="match status" value="1"/>
</dbReference>
<feature type="region of interest" description="Disordered" evidence="3">
    <location>
        <begin position="932"/>
        <end position="985"/>
    </location>
</feature>
<evidence type="ECO:0000256" key="2">
    <source>
        <dbReference type="ARBA" id="ARBA00022840"/>
    </source>
</evidence>
<dbReference type="Pfam" id="PF07724">
    <property type="entry name" value="AAA_2"/>
    <property type="match status" value="1"/>
</dbReference>
<dbReference type="PANTHER" id="PTHR11638">
    <property type="entry name" value="ATP-DEPENDENT CLP PROTEASE"/>
    <property type="match status" value="1"/>
</dbReference>
<dbReference type="InterPro" id="IPR036628">
    <property type="entry name" value="Clp_N_dom_sf"/>
</dbReference>
<feature type="compositionally biased region" description="Basic and acidic residues" evidence="3">
    <location>
        <begin position="975"/>
        <end position="985"/>
    </location>
</feature>
<dbReference type="GO" id="GO:0005524">
    <property type="term" value="F:ATP binding"/>
    <property type="evidence" value="ECO:0007669"/>
    <property type="project" value="UniProtKB-KW"/>
</dbReference>
<dbReference type="CDD" id="cd19499">
    <property type="entry name" value="RecA-like_ClpB_Hsp104-like"/>
    <property type="match status" value="1"/>
</dbReference>
<dbReference type="EMBL" id="CP108195">
    <property type="protein sequence ID" value="WTS13661.1"/>
    <property type="molecule type" value="Genomic_DNA"/>
</dbReference>
<organism evidence="5">
    <name type="scientific">Streptomyces sp. NBC_00119</name>
    <dbReference type="NCBI Taxonomy" id="2975659"/>
    <lineage>
        <taxon>Bacteria</taxon>
        <taxon>Bacillati</taxon>
        <taxon>Actinomycetota</taxon>
        <taxon>Actinomycetes</taxon>
        <taxon>Kitasatosporales</taxon>
        <taxon>Streptomycetaceae</taxon>
        <taxon>Streptomyces</taxon>
    </lineage>
</organism>
<keyword evidence="1" id="KW-0547">Nucleotide-binding</keyword>
<feature type="domain" description="AAA+ ATPase" evidence="4">
    <location>
        <begin position="378"/>
        <end position="505"/>
    </location>
</feature>
<keyword evidence="2" id="KW-0067">ATP-binding</keyword>
<sequence length="985" mass="106913">MRLFTDGFLDPDALGDERTATVLLSAAERATERLRPGDILYAALDARDPAVLPAFEGALAEGAAPHHLLETVAVYAPPGNGYAFDGARDHVSPELAAAFEEFESRCTRDAVGAEVRLELLLACLLDAPSADERDFLTPLLDLPLAAEALRRQVGVHADEPPELYDDASGRLRSEEFTNDAWAVLELAAQRAAELGYDRLLPPHCLMALLSETEGPAERLFRLQLPLQVGLVKAVEIITQAFRITERGSRTAPRLDRDGIGESLRDLLHAARTTAARWDAEQIDTPHLLAALLDSPPQRLASVLAAEPLRLDIERLRESVRDVLGETRSTAPREAPFRLPAFLPPSEDLTWLARTGAIGPAAHLDGYFEPLCRALHRTENNHVLITGLPGIGTTTLLRELARRAATGEIPFLRRKRFLRVDCKDVAAESSGEQLTALIGQVAGRTDLVVCVDGLGPLLRGRHGADHLLELRRALKERSIHLIGVLAEHDYEDLVAADHVLQELTCRIDMAEPEREAARAMVRLAADALETEFTGIRIERHAVARAVVLAGDFVRHQRLPLSAVKVLRRACEDLDYARRQHGDERSAVTLDEVADVVSELSGMPREQIAGTGGERVDYATALGAEVVGQDQAVRVVADELRRIKAGLAAVSSGPASVLLFAGLTGVGKTELAKRVAGLYSASKRLQTYPMENFTEPHSVSGILGSPPGYVGHERGGRLINELNSDPYCVFLLDEAEKAHPEVLRPFLNLFDEGWITDQRGVKAHGDRAIFILTTNAGHEIISRLGEGSSDEEISAAVRAKLASERSRDGTPVFTPEFLARVRRVIVFRPLGGDAMTAIGRKVLDRQAAFWREKREKELTVPEELVRYAGALGHRLNSEAGGREGGRIMAKVLSDLVENPVLAAAEERAEEFQACDRIVVDFVPPPPPGVRDALFSGRDGAGSGSRTRVRFLSPEPADGVELSSVEGGLTKSGGSGEGDAHDEPGRTG</sequence>
<dbReference type="InterPro" id="IPR003593">
    <property type="entry name" value="AAA+_ATPase"/>
</dbReference>
<feature type="domain" description="AAA+ ATPase" evidence="4">
    <location>
        <begin position="652"/>
        <end position="829"/>
    </location>
</feature>
<proteinExistence type="predicted"/>
<dbReference type="InterPro" id="IPR001270">
    <property type="entry name" value="ClpA/B"/>
</dbReference>
<dbReference type="AlphaFoldDB" id="A0AAU1U6Y2"/>
<dbReference type="SUPFAM" id="SSF52540">
    <property type="entry name" value="P-loop containing nucleoside triphosphate hydrolases"/>
    <property type="match status" value="2"/>
</dbReference>
<dbReference type="InterPro" id="IPR027417">
    <property type="entry name" value="P-loop_NTPase"/>
</dbReference>
<evidence type="ECO:0000259" key="4">
    <source>
        <dbReference type="SMART" id="SM00382"/>
    </source>
</evidence>
<dbReference type="SMART" id="SM00382">
    <property type="entry name" value="AAA"/>
    <property type="match status" value="2"/>
</dbReference>
<dbReference type="GO" id="GO:0034605">
    <property type="term" value="P:cellular response to heat"/>
    <property type="evidence" value="ECO:0007669"/>
    <property type="project" value="TreeGrafter"/>
</dbReference>
<reference evidence="5" key="1">
    <citation type="submission" date="2022-10" db="EMBL/GenBank/DDBJ databases">
        <title>The complete genomes of actinobacterial strains from the NBC collection.</title>
        <authorList>
            <person name="Joergensen T.S."/>
            <person name="Alvarez Arevalo M."/>
            <person name="Sterndorff E.B."/>
            <person name="Faurdal D."/>
            <person name="Vuksanovic O."/>
            <person name="Mourched A.-S."/>
            <person name="Charusanti P."/>
            <person name="Shaw S."/>
            <person name="Blin K."/>
            <person name="Weber T."/>
        </authorList>
    </citation>
    <scope>NUCLEOTIDE SEQUENCE</scope>
    <source>
        <strain evidence="5">NBC_00119</strain>
    </source>
</reference>
<dbReference type="SUPFAM" id="SSF81923">
    <property type="entry name" value="Double Clp-N motif"/>
    <property type="match status" value="2"/>
</dbReference>
<dbReference type="GO" id="GO:0005737">
    <property type="term" value="C:cytoplasm"/>
    <property type="evidence" value="ECO:0007669"/>
    <property type="project" value="TreeGrafter"/>
</dbReference>
<dbReference type="GO" id="GO:0016887">
    <property type="term" value="F:ATP hydrolysis activity"/>
    <property type="evidence" value="ECO:0007669"/>
    <property type="project" value="InterPro"/>
</dbReference>
<evidence type="ECO:0000313" key="5">
    <source>
        <dbReference type="EMBL" id="WTS13661.1"/>
    </source>
</evidence>
<dbReference type="Gene3D" id="1.10.1780.10">
    <property type="entry name" value="Clp, N-terminal domain"/>
    <property type="match status" value="2"/>
</dbReference>
<evidence type="ECO:0000256" key="1">
    <source>
        <dbReference type="ARBA" id="ARBA00022741"/>
    </source>
</evidence>
<evidence type="ECO:0000256" key="3">
    <source>
        <dbReference type="SAM" id="MobiDB-lite"/>
    </source>
</evidence>